<dbReference type="PANTHER" id="PTHR11101">
    <property type="entry name" value="PHOSPHATE TRANSPORTER"/>
    <property type="match status" value="1"/>
</dbReference>
<feature type="transmembrane region" description="Helical" evidence="6">
    <location>
        <begin position="83"/>
        <end position="101"/>
    </location>
</feature>
<feature type="transmembrane region" description="Helical" evidence="6">
    <location>
        <begin position="485"/>
        <end position="511"/>
    </location>
</feature>
<evidence type="ECO:0000256" key="1">
    <source>
        <dbReference type="ARBA" id="ARBA00004141"/>
    </source>
</evidence>
<keyword evidence="4 6" id="KW-1133">Transmembrane helix</keyword>
<keyword evidence="5 6" id="KW-0472">Membrane</keyword>
<dbReference type="GO" id="GO:0016020">
    <property type="term" value="C:membrane"/>
    <property type="evidence" value="ECO:0007669"/>
    <property type="project" value="UniProtKB-SubCell"/>
</dbReference>
<dbReference type="AlphaFoldDB" id="A0AAP8NND2"/>
<keyword evidence="6" id="KW-0592">Phosphate transport</keyword>
<comment type="caution">
    <text evidence="8">The sequence shown here is derived from an EMBL/GenBank/DDBJ whole genome shotgun (WGS) entry which is preliminary data.</text>
</comment>
<gene>
    <name evidence="8" type="ORF">CXU09_02585</name>
</gene>
<evidence type="ECO:0000256" key="3">
    <source>
        <dbReference type="ARBA" id="ARBA00022692"/>
    </source>
</evidence>
<feature type="transmembrane region" description="Helical" evidence="6">
    <location>
        <begin position="6"/>
        <end position="24"/>
    </location>
</feature>
<feature type="transmembrane region" description="Helical" evidence="6">
    <location>
        <begin position="319"/>
        <end position="336"/>
    </location>
</feature>
<sequence>MDPIYYFIIGLILVLSCFDLVVGVSNDAANFLNSAVGSKAAPRRAIVLVAALGIIIGSLFSSGMMEIARSGVFMPARFSFHDIMLIFLAVMLTDVILLDVFNTFGLPTSTTVSIVFELLGGAVAAALFKIWSGEPGVAQELSSYINSSKALAIISGIFSSVFIAFICGITVMWISRLIFSFNYQKSFKYLGAVWCGVALTAITYFAIFKGLKGSTLVTKDMIRHLDDHIWLYVCCSLAFWTVLMAVLQNLCKVNILKVSVLAGTMALALSFAGNDLVNFIGVFMAGQSSMEIAAAAAAQGADLTTLSMGGLMAPVTADWRYLLGAGVIMVLALMFSKKAQTVTDTEVNLARQGGGVERFGSVPPARMAVRYALNVSRAVEKIMPSCVGRFIEKRFRPVPEGPDNGASFDLIRASVNLTVAALLISLATSLRLPLSTTYVTFMVAMGSSLADKAWGRDSAVYRITGVITVISGWFFTAFAAFSMCFIVAACILYGALFGIIAMCSLAAFLLLKSSRLHRKRTQAAAQAQAANYRDPAAAARYNEEIIELMKRMAEIYEMNLEALNVEDRKRLKKLRKEARGIRRSLSDKMAMEVMPVVRELPDKEADRGKRYVQMVEYATSVFESLSNITTASHAYIDNNHEGMDLERIELLRGMNSRVSSLYPRFREMMESNDYTGLDECLAGMDALDEEFAEAVKQQIILRPEDASDMRRALLYLNLLNETRAMIRKVLLLAKIQRKFVLGW</sequence>
<keyword evidence="2 6" id="KW-0813">Transport</keyword>
<comment type="subcellular location">
    <subcellularLocation>
        <location evidence="1 6">Membrane</location>
        <topology evidence="1 6">Multi-pass membrane protein</topology>
    </subcellularLocation>
</comment>
<dbReference type="PANTHER" id="PTHR11101:SF16">
    <property type="entry name" value="PHOSPHATE TRANSPORTER"/>
    <property type="match status" value="1"/>
</dbReference>
<dbReference type="Proteomes" id="UP000235914">
    <property type="component" value="Unassembled WGS sequence"/>
</dbReference>
<protein>
    <recommendedName>
        <fullName evidence="6">Phosphate transporter</fullName>
    </recommendedName>
</protein>
<dbReference type="InterPro" id="IPR001204">
    <property type="entry name" value="Phos_transporter"/>
</dbReference>
<accession>A0AAP8NND2</accession>
<feature type="transmembrane region" description="Helical" evidence="6">
    <location>
        <begin position="419"/>
        <end position="447"/>
    </location>
</feature>
<evidence type="ECO:0000256" key="4">
    <source>
        <dbReference type="ARBA" id="ARBA00022989"/>
    </source>
</evidence>
<dbReference type="Pfam" id="PF01384">
    <property type="entry name" value="PHO4"/>
    <property type="match status" value="1"/>
</dbReference>
<feature type="transmembrane region" description="Helical" evidence="6">
    <location>
        <begin position="254"/>
        <end position="273"/>
    </location>
</feature>
<evidence type="ECO:0000256" key="2">
    <source>
        <dbReference type="ARBA" id="ARBA00022448"/>
    </source>
</evidence>
<evidence type="ECO:0000313" key="9">
    <source>
        <dbReference type="Proteomes" id="UP000235914"/>
    </source>
</evidence>
<comment type="similarity">
    <text evidence="6">Belongs to the inorganic phosphate transporter (PiT) (TC 2.A.20) family.</text>
</comment>
<dbReference type="GO" id="GO:0005315">
    <property type="term" value="F:phosphate transmembrane transporter activity"/>
    <property type="evidence" value="ECO:0007669"/>
    <property type="project" value="InterPro"/>
</dbReference>
<name>A0AAP8NND2_9BACT</name>
<proteinExistence type="inferred from homology"/>
<dbReference type="GO" id="GO:0035435">
    <property type="term" value="P:phosphate ion transmembrane transport"/>
    <property type="evidence" value="ECO:0007669"/>
    <property type="project" value="TreeGrafter"/>
</dbReference>
<evidence type="ECO:0000256" key="5">
    <source>
        <dbReference type="ARBA" id="ARBA00023136"/>
    </source>
</evidence>
<evidence type="ECO:0000256" key="7">
    <source>
        <dbReference type="SAM" id="Coils"/>
    </source>
</evidence>
<feature type="transmembrane region" description="Helical" evidence="6">
    <location>
        <begin position="113"/>
        <end position="131"/>
    </location>
</feature>
<reference evidence="8 9" key="1">
    <citation type="journal article" date="2017" name="BMC Genomics">
        <title>Genome sequencing of 39 Akkermansia muciniphila isolates reveals its population structure, genomic and functional diverisity, and global distribution in mammalian gut microbiotas.</title>
        <authorList>
            <person name="Guo X."/>
            <person name="Li S."/>
            <person name="Zhang J."/>
            <person name="Wu F."/>
            <person name="Li X."/>
            <person name="Wu D."/>
            <person name="Zhang M."/>
            <person name="Ou Z."/>
            <person name="Jie Z."/>
            <person name="Yan Q."/>
            <person name="Li P."/>
            <person name="Yi J."/>
            <person name="Peng Y."/>
        </authorList>
    </citation>
    <scope>NUCLEOTIDE SEQUENCE [LARGE SCALE GENOMIC DNA]</scope>
    <source>
        <strain evidence="8 9">GP43</strain>
    </source>
</reference>
<feature type="transmembrane region" description="Helical" evidence="6">
    <location>
        <begin position="45"/>
        <end position="63"/>
    </location>
</feature>
<feature type="transmembrane region" description="Helical" evidence="6">
    <location>
        <begin position="459"/>
        <end position="479"/>
    </location>
</feature>
<feature type="transmembrane region" description="Helical" evidence="6">
    <location>
        <begin position="151"/>
        <end position="175"/>
    </location>
</feature>
<keyword evidence="7" id="KW-0175">Coiled coil</keyword>
<evidence type="ECO:0000256" key="6">
    <source>
        <dbReference type="RuleBase" id="RU363058"/>
    </source>
</evidence>
<dbReference type="EMBL" id="PJKN01000001">
    <property type="protein sequence ID" value="PNC57959.1"/>
    <property type="molecule type" value="Genomic_DNA"/>
</dbReference>
<evidence type="ECO:0000313" key="8">
    <source>
        <dbReference type="EMBL" id="PNC57959.1"/>
    </source>
</evidence>
<organism evidence="8 9">
    <name type="scientific">Akkermansia muciniphila</name>
    <dbReference type="NCBI Taxonomy" id="239935"/>
    <lineage>
        <taxon>Bacteria</taxon>
        <taxon>Pseudomonadati</taxon>
        <taxon>Verrucomicrobiota</taxon>
        <taxon>Verrucomicrobiia</taxon>
        <taxon>Verrucomicrobiales</taxon>
        <taxon>Akkermansiaceae</taxon>
        <taxon>Akkermansia</taxon>
    </lineage>
</organism>
<feature type="transmembrane region" description="Helical" evidence="6">
    <location>
        <begin position="228"/>
        <end position="247"/>
    </location>
</feature>
<feature type="transmembrane region" description="Helical" evidence="6">
    <location>
        <begin position="187"/>
        <end position="208"/>
    </location>
</feature>
<dbReference type="RefSeq" id="WP_102735262.1">
    <property type="nucleotide sequence ID" value="NZ_PJKN01000001.1"/>
</dbReference>
<keyword evidence="3 6" id="KW-0812">Transmembrane</keyword>
<feature type="coiled-coil region" evidence="7">
    <location>
        <begin position="538"/>
        <end position="577"/>
    </location>
</feature>